<feature type="region of interest" description="Disordered" evidence="3">
    <location>
        <begin position="568"/>
        <end position="591"/>
    </location>
</feature>
<proteinExistence type="predicted"/>
<evidence type="ECO:0000259" key="4">
    <source>
        <dbReference type="PROSITE" id="PS50003"/>
    </source>
</evidence>
<dbReference type="PANTHER" id="PTHR36100">
    <property type="entry name" value="BUD SITE SELECTION PROTEIN 4"/>
    <property type="match status" value="1"/>
</dbReference>
<feature type="compositionally biased region" description="Basic and acidic residues" evidence="3">
    <location>
        <begin position="403"/>
        <end position="412"/>
    </location>
</feature>
<dbReference type="Gene3D" id="2.30.29.30">
    <property type="entry name" value="Pleckstrin-homology domain (PH domain)/Phosphotyrosine-binding domain (PTB)"/>
    <property type="match status" value="1"/>
</dbReference>
<evidence type="ECO:0000256" key="1">
    <source>
        <dbReference type="ARBA" id="ARBA00022618"/>
    </source>
</evidence>
<feature type="region of interest" description="Disordered" evidence="3">
    <location>
        <begin position="866"/>
        <end position="904"/>
    </location>
</feature>
<dbReference type="OrthoDB" id="2123378at2759"/>
<feature type="compositionally biased region" description="Pro residues" evidence="3">
    <location>
        <begin position="1077"/>
        <end position="1096"/>
    </location>
</feature>
<dbReference type="InterPro" id="IPR011993">
    <property type="entry name" value="PH-like_dom_sf"/>
</dbReference>
<feature type="compositionally biased region" description="Low complexity" evidence="3">
    <location>
        <begin position="452"/>
        <end position="464"/>
    </location>
</feature>
<feature type="compositionally biased region" description="Acidic residues" evidence="3">
    <location>
        <begin position="377"/>
        <end position="387"/>
    </location>
</feature>
<organism evidence="5 6">
    <name type="scientific">Rhodotorula toruloides</name>
    <name type="common">Yeast</name>
    <name type="synonym">Rhodosporidium toruloides</name>
    <dbReference type="NCBI Taxonomy" id="5286"/>
    <lineage>
        <taxon>Eukaryota</taxon>
        <taxon>Fungi</taxon>
        <taxon>Dikarya</taxon>
        <taxon>Basidiomycota</taxon>
        <taxon>Pucciniomycotina</taxon>
        <taxon>Microbotryomycetes</taxon>
        <taxon>Sporidiobolales</taxon>
        <taxon>Sporidiobolaceae</taxon>
        <taxon>Rhodotorula</taxon>
    </lineage>
</organism>
<evidence type="ECO:0000313" key="5">
    <source>
        <dbReference type="EMBL" id="GEM06428.1"/>
    </source>
</evidence>
<feature type="region of interest" description="Disordered" evidence="3">
    <location>
        <begin position="532"/>
        <end position="553"/>
    </location>
</feature>
<accession>A0A511K7V1</accession>
<feature type="region of interest" description="Disordered" evidence="3">
    <location>
        <begin position="1077"/>
        <end position="1129"/>
    </location>
</feature>
<feature type="compositionally biased region" description="Polar residues" evidence="3">
    <location>
        <begin position="19"/>
        <end position="36"/>
    </location>
</feature>
<feature type="domain" description="PH" evidence="4">
    <location>
        <begin position="1217"/>
        <end position="1332"/>
    </location>
</feature>
<gene>
    <name evidence="5" type="ORF">Rt10032_c01g0445</name>
</gene>
<feature type="region of interest" description="Disordered" evidence="3">
    <location>
        <begin position="1"/>
        <end position="209"/>
    </location>
</feature>
<feature type="compositionally biased region" description="Low complexity" evidence="3">
    <location>
        <begin position="42"/>
        <end position="57"/>
    </location>
</feature>
<dbReference type="PROSITE" id="PS50003">
    <property type="entry name" value="PH_DOMAIN"/>
    <property type="match status" value="1"/>
</dbReference>
<evidence type="ECO:0000313" key="6">
    <source>
        <dbReference type="Proteomes" id="UP000321518"/>
    </source>
</evidence>
<feature type="region of interest" description="Disordered" evidence="3">
    <location>
        <begin position="269"/>
        <end position="516"/>
    </location>
</feature>
<dbReference type="PANTHER" id="PTHR36100:SF1">
    <property type="entry name" value="BUD SITE SELECTION PROTEIN 4"/>
    <property type="match status" value="1"/>
</dbReference>
<feature type="compositionally biased region" description="Polar residues" evidence="3">
    <location>
        <begin position="485"/>
        <end position="495"/>
    </location>
</feature>
<keyword evidence="1" id="KW-0132">Cell division</keyword>
<dbReference type="GO" id="GO:0051301">
    <property type="term" value="P:cell division"/>
    <property type="evidence" value="ECO:0007669"/>
    <property type="project" value="UniProtKB-KW"/>
</dbReference>
<dbReference type="InterPro" id="IPR001849">
    <property type="entry name" value="PH_domain"/>
</dbReference>
<dbReference type="GO" id="GO:0005525">
    <property type="term" value="F:GTP binding"/>
    <property type="evidence" value="ECO:0007669"/>
    <property type="project" value="TreeGrafter"/>
</dbReference>
<feature type="compositionally biased region" description="Low complexity" evidence="3">
    <location>
        <begin position="153"/>
        <end position="162"/>
    </location>
</feature>
<dbReference type="SUPFAM" id="SSF50729">
    <property type="entry name" value="PH domain-like"/>
    <property type="match status" value="1"/>
</dbReference>
<evidence type="ECO:0000256" key="2">
    <source>
        <dbReference type="ARBA" id="ARBA00023306"/>
    </source>
</evidence>
<dbReference type="EMBL" id="BJWK01000001">
    <property type="protein sequence ID" value="GEM06428.1"/>
    <property type="molecule type" value="Genomic_DNA"/>
</dbReference>
<name>A0A511K7V1_RHOTO</name>
<reference evidence="5 6" key="1">
    <citation type="submission" date="2019-07" db="EMBL/GenBank/DDBJ databases">
        <title>Rhodotorula toruloides NBRC10032 genome sequencing.</title>
        <authorList>
            <person name="Shida Y."/>
            <person name="Takaku H."/>
            <person name="Ogasawara W."/>
            <person name="Mori K."/>
        </authorList>
    </citation>
    <scope>NUCLEOTIDE SEQUENCE [LARGE SCALE GENOMIC DNA]</scope>
    <source>
        <strain evidence="5 6">NBRC10032</strain>
    </source>
</reference>
<feature type="compositionally biased region" description="Low complexity" evidence="3">
    <location>
        <begin position="174"/>
        <end position="188"/>
    </location>
</feature>
<dbReference type="InterPro" id="IPR052007">
    <property type="entry name" value="Bud4"/>
</dbReference>
<dbReference type="SMART" id="SM00233">
    <property type="entry name" value="PH"/>
    <property type="match status" value="1"/>
</dbReference>
<feature type="compositionally biased region" description="Pro residues" evidence="3">
    <location>
        <begin position="578"/>
        <end position="588"/>
    </location>
</feature>
<feature type="compositionally biased region" description="Low complexity" evidence="3">
    <location>
        <begin position="1"/>
        <end position="12"/>
    </location>
</feature>
<feature type="compositionally biased region" description="Basic residues" evidence="3">
    <location>
        <begin position="1099"/>
        <end position="1115"/>
    </location>
</feature>
<feature type="compositionally biased region" description="Low complexity" evidence="3">
    <location>
        <begin position="289"/>
        <end position="302"/>
    </location>
</feature>
<protein>
    <submittedName>
        <fullName evidence="5">GTP binding protein</fullName>
    </submittedName>
</protein>
<keyword evidence="2" id="KW-0131">Cell cycle</keyword>
<evidence type="ECO:0000256" key="3">
    <source>
        <dbReference type="SAM" id="MobiDB-lite"/>
    </source>
</evidence>
<sequence>MAAPAASVAAPTPQRPVSVRSTRSPASARTLDSSSAPRPASVVIAGVHGAEGGAEAIAARRRNSGSFKHMSTGGLVSNSPFQKLAGGSPTKGANTGLGLYNTSRIPASGGQGGLGRRTSGSRRVSGEQDGPVKENSNPSELNELALVGKKSNDSLSRTRSSSPAVPLMPVRQATTTPSSNSSSPFKPTRPAFDNASRNAQPPLDDVPRRQTSSFAALRQNNLVSSSPFSKSTSVPSPELQQAPYEIEPLTRESAPAAYYQLSREEASPQLASSAKMNGQMGLGARPRPASASAGGRIIAGSSVPPPNTPPRERHYTSEASPSSLRSPGGSALAQTRRGMRGPRPISGGYDDGEETEREEVGRAVRRQPSSKSVAWAETEEVFEFEVEDERRRSGLSDASTLSDEGRYYGHDSFDEESDSPHYTHQPDGSFTYEEGGSVEVHGVEDGSDADESVVSSASSAVDEVIGQIDEYLHEESATFDETDVFSPSQIPSFTDQPDLPSHHDTSGYSSPNIPQAPASAFSVSTVSGLGDGASEVMSASSYEDEDEEEAQHDAHFKATREAILSRGRASLSDAPGSPGRPPLPPPPASLTAATLAPQQLPFASLVESESHFSLPDIPGTSPFLAFEDDGAAQSVVTLDGEAQPLSIPATKPLQPRPHDAASKTTPAIAPATLGSPFVMNADVLAERPAPASRTAQLDTPSVLSRKASLVGSDVTTSSVSWYGSSVNGSLRGGTIRLGRDRLEQRMKAHQALFGDNSPLPSVGAFPSAAKTANTSTSHPSVTTAASRAIEAHAAPKARSATLSSKMMPTIAASPQRAQFGVGIGSPLTAEVAEEMQSPLERLQLGMKGREGGEWRSGDSLLGVPEVAEGEDDVPQLAPLKSGRPTRRRSRSTGDASIAETSSTSLQAQLTMPELGFERKAGDSGFGSSVLESLDDIYNSRNRTYRVRESKQLVVVSDFTGSRAGDVDPGRAWRKKRPSDVHAINRSLSTMSVNSQSIRKSREYAGQLFVLLRDVSFEGMPMPRQRVSVTATLDNGRQKVDAAVRELSSKVSLKKEFELICNQDLAFSIHFSVPRPPPSSIPSLPSAPSPAPTPPASPSKTHRALRLFSSPKKKPTPTKASTAPPPTPDPFFDYISTDGQLATARVTFASEAAKCRLKKSRILVPFVSKSSSSPRSCSGALTVDLLFVPAVSGVPKANLPKSMDEVLEGLDLAEWATKITHESVLTQLGGDTTVWRRRMVKLRGSTLVPYSEVTKRSHVEINLALVSQLEDLNVATVHSPKSRASRFEDEDEDLSRMDNSFRLIFKDGNRIDFYADSPESKAKWLSVLSIVVGKEDGKKAPPEWAVAVRKLPPPKSY</sequence>
<dbReference type="Proteomes" id="UP000321518">
    <property type="component" value="Unassembled WGS sequence"/>
</dbReference>
<comment type="caution">
    <text evidence="5">The sequence shown here is derived from an EMBL/GenBank/DDBJ whole genome shotgun (WGS) entry which is preliminary data.</text>
</comment>